<dbReference type="OrthoDB" id="5624888at2"/>
<dbReference type="Proteomes" id="UP000269412">
    <property type="component" value="Unassembled WGS sequence"/>
</dbReference>
<dbReference type="PROSITE" id="PS51257">
    <property type="entry name" value="PROKAR_LIPOPROTEIN"/>
    <property type="match status" value="1"/>
</dbReference>
<evidence type="ECO:0000313" key="1">
    <source>
        <dbReference type="EMBL" id="RKR13019.1"/>
    </source>
</evidence>
<sequence>MSFYSKITGLSIFIFLVISCKKAPNKEEYIWKPFEVTATAYNSLASQTSSTPNITAWGDTLVPGMKCVAVSRNLISLGITHNTQIKIEGLEGVYIVNDKMNKKWRNRIDIYMGVDVVKAKEWGKRKKKIYYRVKKDSLNTKSKQ</sequence>
<dbReference type="RefSeq" id="WP_121066395.1">
    <property type="nucleotide sequence ID" value="NZ_RBIQ01000008.1"/>
</dbReference>
<comment type="caution">
    <text evidence="1">The sequence shown here is derived from an EMBL/GenBank/DDBJ whole genome shotgun (WGS) entry which is preliminary data.</text>
</comment>
<proteinExistence type="predicted"/>
<evidence type="ECO:0000313" key="2">
    <source>
        <dbReference type="Proteomes" id="UP000269412"/>
    </source>
</evidence>
<gene>
    <name evidence="1" type="ORF">CLV91_1733</name>
</gene>
<dbReference type="AlphaFoldDB" id="A0A495E8W7"/>
<protein>
    <submittedName>
        <fullName evidence="1">3D (Asp-Asp-Asp) domain-containing protein</fullName>
    </submittedName>
</protein>
<dbReference type="CDD" id="cd22784">
    <property type="entry name" value="DPBB_MltA_YuiC-like"/>
    <property type="match status" value="1"/>
</dbReference>
<organism evidence="1 2">
    <name type="scientific">Maribacter vaceletii</name>
    <dbReference type="NCBI Taxonomy" id="1206816"/>
    <lineage>
        <taxon>Bacteria</taxon>
        <taxon>Pseudomonadati</taxon>
        <taxon>Bacteroidota</taxon>
        <taxon>Flavobacteriia</taxon>
        <taxon>Flavobacteriales</taxon>
        <taxon>Flavobacteriaceae</taxon>
        <taxon>Maribacter</taxon>
    </lineage>
</organism>
<name>A0A495E8W7_9FLAO</name>
<keyword evidence="2" id="KW-1185">Reference proteome</keyword>
<dbReference type="EMBL" id="RBIQ01000008">
    <property type="protein sequence ID" value="RKR13019.1"/>
    <property type="molecule type" value="Genomic_DNA"/>
</dbReference>
<reference evidence="1 2" key="1">
    <citation type="submission" date="2018-10" db="EMBL/GenBank/DDBJ databases">
        <title>Genomic Encyclopedia of Archaeal and Bacterial Type Strains, Phase II (KMG-II): from individual species to whole genera.</title>
        <authorList>
            <person name="Goeker M."/>
        </authorList>
    </citation>
    <scope>NUCLEOTIDE SEQUENCE [LARGE SCALE GENOMIC DNA]</scope>
    <source>
        <strain evidence="1 2">DSM 25230</strain>
    </source>
</reference>
<accession>A0A495E8W7</accession>